<comment type="similarity">
    <text evidence="2">Belongs to the TsaE family.</text>
</comment>
<dbReference type="PANTHER" id="PTHR33540">
    <property type="entry name" value="TRNA THREONYLCARBAMOYLADENOSINE BIOSYNTHESIS PROTEIN TSAE"/>
    <property type="match status" value="1"/>
</dbReference>
<evidence type="ECO:0000313" key="11">
    <source>
        <dbReference type="EMBL" id="MDV5087905.1"/>
    </source>
</evidence>
<dbReference type="NCBIfam" id="TIGR00150">
    <property type="entry name" value="T6A_YjeE"/>
    <property type="match status" value="1"/>
</dbReference>
<evidence type="ECO:0000256" key="4">
    <source>
        <dbReference type="ARBA" id="ARBA00022490"/>
    </source>
</evidence>
<gene>
    <name evidence="11" type="primary">tsaE</name>
    <name evidence="11" type="ORF">RVY80_03460</name>
</gene>
<evidence type="ECO:0000256" key="2">
    <source>
        <dbReference type="ARBA" id="ARBA00007599"/>
    </source>
</evidence>
<name>A0ABU3Z7L5_9FIRM</name>
<keyword evidence="5" id="KW-0819">tRNA processing</keyword>
<evidence type="ECO:0000256" key="1">
    <source>
        <dbReference type="ARBA" id="ARBA00004496"/>
    </source>
</evidence>
<dbReference type="Pfam" id="PF02367">
    <property type="entry name" value="TsaE"/>
    <property type="match status" value="1"/>
</dbReference>
<keyword evidence="6" id="KW-0479">Metal-binding</keyword>
<evidence type="ECO:0000256" key="3">
    <source>
        <dbReference type="ARBA" id="ARBA00019010"/>
    </source>
</evidence>
<evidence type="ECO:0000256" key="7">
    <source>
        <dbReference type="ARBA" id="ARBA00022741"/>
    </source>
</evidence>
<dbReference type="Proteomes" id="UP001272515">
    <property type="component" value="Unassembled WGS sequence"/>
</dbReference>
<keyword evidence="12" id="KW-1185">Reference proteome</keyword>
<dbReference type="RefSeq" id="WP_295188163.1">
    <property type="nucleotide sequence ID" value="NZ_JAWJZA010000001.1"/>
</dbReference>
<proteinExistence type="inferred from homology"/>
<dbReference type="InterPro" id="IPR003442">
    <property type="entry name" value="T6A_TsaE"/>
</dbReference>
<keyword evidence="8" id="KW-0067">ATP-binding</keyword>
<comment type="caution">
    <text evidence="11">The sequence shown here is derived from an EMBL/GenBank/DDBJ whole genome shotgun (WGS) entry which is preliminary data.</text>
</comment>
<evidence type="ECO:0000256" key="9">
    <source>
        <dbReference type="ARBA" id="ARBA00022842"/>
    </source>
</evidence>
<keyword evidence="7" id="KW-0547">Nucleotide-binding</keyword>
<dbReference type="PANTHER" id="PTHR33540:SF2">
    <property type="entry name" value="TRNA THREONYLCARBAMOYLADENOSINE BIOSYNTHESIS PROTEIN TSAE"/>
    <property type="match status" value="1"/>
</dbReference>
<protein>
    <recommendedName>
        <fullName evidence="3">tRNA threonylcarbamoyladenosine biosynthesis protein TsaE</fullName>
    </recommendedName>
    <alternativeName>
        <fullName evidence="10">t(6)A37 threonylcarbamoyladenosine biosynthesis protein TsaE</fullName>
    </alternativeName>
</protein>
<accession>A0ABU3Z7L5</accession>
<evidence type="ECO:0000256" key="6">
    <source>
        <dbReference type="ARBA" id="ARBA00022723"/>
    </source>
</evidence>
<evidence type="ECO:0000256" key="8">
    <source>
        <dbReference type="ARBA" id="ARBA00022840"/>
    </source>
</evidence>
<keyword evidence="4" id="KW-0963">Cytoplasm</keyword>
<sequence length="164" mass="18631">METKYRVECQTHSVEDTTQLGKQLGAFLQERQEPLCVALIGDLGTGKTHMSQGIGLGFGIKEEMTSPTFALMNTYEAHGQALYHFDVYRLDDVCELENIGFYEYTEDQISIVEWANKFPHELPDETLWVTITRLGESERQIMMASDILSDDELAQIGGQYVVRN</sequence>
<keyword evidence="9" id="KW-0460">Magnesium</keyword>
<dbReference type="SUPFAM" id="SSF52540">
    <property type="entry name" value="P-loop containing nucleoside triphosphate hydrolases"/>
    <property type="match status" value="1"/>
</dbReference>
<reference evidence="11 12" key="1">
    <citation type="submission" date="2023-10" db="EMBL/GenBank/DDBJ databases">
        <title>Veillonella sp. nov., isolated from a pig farm feces dump.</title>
        <authorList>
            <person name="Chang Y.-H."/>
        </authorList>
    </citation>
    <scope>NUCLEOTIDE SEQUENCE [LARGE SCALE GENOMIC DNA]</scope>
    <source>
        <strain evidence="11 12">YH-vei2233</strain>
    </source>
</reference>
<comment type="subcellular location">
    <subcellularLocation>
        <location evidence="1">Cytoplasm</location>
    </subcellularLocation>
</comment>
<dbReference type="Gene3D" id="3.40.50.300">
    <property type="entry name" value="P-loop containing nucleotide triphosphate hydrolases"/>
    <property type="match status" value="1"/>
</dbReference>
<organism evidence="11 12">
    <name type="scientific">Veillonella absiana</name>
    <dbReference type="NCBI Taxonomy" id="3079305"/>
    <lineage>
        <taxon>Bacteria</taxon>
        <taxon>Bacillati</taxon>
        <taxon>Bacillota</taxon>
        <taxon>Negativicutes</taxon>
        <taxon>Veillonellales</taxon>
        <taxon>Veillonellaceae</taxon>
        <taxon>Veillonella</taxon>
    </lineage>
</organism>
<dbReference type="EMBL" id="JAWJZB010000003">
    <property type="protein sequence ID" value="MDV5087905.1"/>
    <property type="molecule type" value="Genomic_DNA"/>
</dbReference>
<evidence type="ECO:0000256" key="5">
    <source>
        <dbReference type="ARBA" id="ARBA00022694"/>
    </source>
</evidence>
<evidence type="ECO:0000256" key="10">
    <source>
        <dbReference type="ARBA" id="ARBA00032441"/>
    </source>
</evidence>
<evidence type="ECO:0000313" key="12">
    <source>
        <dbReference type="Proteomes" id="UP001272515"/>
    </source>
</evidence>
<dbReference type="InterPro" id="IPR027417">
    <property type="entry name" value="P-loop_NTPase"/>
</dbReference>